<dbReference type="Gene3D" id="3.30.470.20">
    <property type="entry name" value="ATP-grasp fold, B domain"/>
    <property type="match status" value="1"/>
</dbReference>
<dbReference type="SUPFAM" id="SSF56059">
    <property type="entry name" value="Glutathione synthetase ATP-binding domain-like"/>
    <property type="match status" value="1"/>
</dbReference>
<evidence type="ECO:0000313" key="3">
    <source>
        <dbReference type="EMBL" id="TGG86546.1"/>
    </source>
</evidence>
<keyword evidence="1" id="KW-0547">Nucleotide-binding</keyword>
<keyword evidence="1" id="KW-0067">ATP-binding</keyword>
<organism evidence="3 4">
    <name type="scientific">Streptomyces albus</name>
    <dbReference type="NCBI Taxonomy" id="1888"/>
    <lineage>
        <taxon>Bacteria</taxon>
        <taxon>Bacillati</taxon>
        <taxon>Actinomycetota</taxon>
        <taxon>Actinomycetes</taxon>
        <taxon>Kitasatosporales</taxon>
        <taxon>Streptomycetaceae</taxon>
        <taxon>Streptomyces</taxon>
    </lineage>
</organism>
<dbReference type="PROSITE" id="PS50975">
    <property type="entry name" value="ATP_GRASP"/>
    <property type="match status" value="1"/>
</dbReference>
<dbReference type="EMBL" id="RCIY01000040">
    <property type="protein sequence ID" value="TGG86546.1"/>
    <property type="molecule type" value="Genomic_DNA"/>
</dbReference>
<dbReference type="Proteomes" id="UP000298111">
    <property type="component" value="Unassembled WGS sequence"/>
</dbReference>
<comment type="caution">
    <text evidence="3">The sequence shown here is derived from an EMBL/GenBank/DDBJ whole genome shotgun (WGS) entry which is preliminary data.</text>
</comment>
<gene>
    <name evidence="3" type="ORF">D8771_06555</name>
</gene>
<evidence type="ECO:0000259" key="2">
    <source>
        <dbReference type="PROSITE" id="PS50975"/>
    </source>
</evidence>
<proteinExistence type="predicted"/>
<evidence type="ECO:0000256" key="1">
    <source>
        <dbReference type="PROSITE-ProRule" id="PRU00409"/>
    </source>
</evidence>
<dbReference type="GO" id="GO:0005524">
    <property type="term" value="F:ATP binding"/>
    <property type="evidence" value="ECO:0007669"/>
    <property type="project" value="UniProtKB-UniRule"/>
</dbReference>
<accession>A0A8H1LHG1</accession>
<protein>
    <recommendedName>
        <fullName evidence="2">ATP-grasp domain-containing protein</fullName>
    </recommendedName>
</protein>
<feature type="domain" description="ATP-grasp" evidence="2">
    <location>
        <begin position="19"/>
        <end position="219"/>
    </location>
</feature>
<evidence type="ECO:0000313" key="4">
    <source>
        <dbReference type="Proteomes" id="UP000298111"/>
    </source>
</evidence>
<reference evidence="3 4" key="1">
    <citation type="submission" date="2018-10" db="EMBL/GenBank/DDBJ databases">
        <title>Isolation of pseudouridimycin from Streptomyces albus DSM 40763.</title>
        <authorList>
            <person name="Rosenqvist P."/>
            <person name="Metsae-Ketelae M."/>
            <person name="Virta P."/>
        </authorList>
    </citation>
    <scope>NUCLEOTIDE SEQUENCE [LARGE SCALE GENOMIC DNA]</scope>
    <source>
        <strain evidence="3 4">DSM 40763</strain>
    </source>
</reference>
<dbReference type="GO" id="GO:0046872">
    <property type="term" value="F:metal ion binding"/>
    <property type="evidence" value="ECO:0007669"/>
    <property type="project" value="InterPro"/>
</dbReference>
<name>A0A8H1LHG1_9ACTN</name>
<sequence length="325" mass="34201">MHGWRRPRWAAVEDKTTIDRLWTRTGVASPPHAVLTVAQALRDPRVADRLGGPAGVVVAADSSHGHVGDSLGLRWVPRTHRFTDAVSELGSRARRVRVARFADGVPCSVLAMALPGSLAVFSPIEIVTLGDPAAGRLVFCGSSTHWRPGEAAEREIRDAARRAGDELVRATGYRGLFSVDGLLTEDGFTATELNPRHASGLGLRAAVPDFPLYLFHRAVQERVPGLDGIRGAALEQFVRDAVAAAPSYALSVPAARPGHPDGPARLSDGTSRIDYRVADGAATPVAITPPSADHRAGPACALLAARLGDPALRSFPLGALDGATS</sequence>
<dbReference type="AlphaFoldDB" id="A0A8H1LHG1"/>
<dbReference type="InterPro" id="IPR011761">
    <property type="entry name" value="ATP-grasp"/>
</dbReference>